<dbReference type="PANTHER" id="PTHR43162">
    <property type="match status" value="1"/>
</dbReference>
<feature type="domain" description="NmrA-like" evidence="1">
    <location>
        <begin position="2"/>
        <end position="247"/>
    </location>
</feature>
<protein>
    <submittedName>
        <fullName evidence="2">SDR family oxidoreductase</fullName>
    </submittedName>
</protein>
<dbReference type="Gene3D" id="3.90.25.10">
    <property type="entry name" value="UDP-galactose 4-epimerase, domain 1"/>
    <property type="match status" value="1"/>
</dbReference>
<evidence type="ECO:0000313" key="2">
    <source>
        <dbReference type="EMBL" id="QSE96346.1"/>
    </source>
</evidence>
<evidence type="ECO:0000313" key="3">
    <source>
        <dbReference type="Proteomes" id="UP000662783"/>
    </source>
</evidence>
<dbReference type="InterPro" id="IPR051604">
    <property type="entry name" value="Ergot_Alk_Oxidoreductase"/>
</dbReference>
<organism evidence="2 3">
    <name type="scientific">Fulvivirga lutea</name>
    <dbReference type="NCBI Taxonomy" id="2810512"/>
    <lineage>
        <taxon>Bacteria</taxon>
        <taxon>Pseudomonadati</taxon>
        <taxon>Bacteroidota</taxon>
        <taxon>Cytophagia</taxon>
        <taxon>Cytophagales</taxon>
        <taxon>Fulvivirgaceae</taxon>
        <taxon>Fulvivirga</taxon>
    </lineage>
</organism>
<dbReference type="PANTHER" id="PTHR43162:SF1">
    <property type="entry name" value="PRESTALK A DIFFERENTIATION PROTEIN A"/>
    <property type="match status" value="1"/>
</dbReference>
<evidence type="ECO:0000259" key="1">
    <source>
        <dbReference type="Pfam" id="PF05368"/>
    </source>
</evidence>
<reference evidence="2" key="1">
    <citation type="submission" date="2021-02" db="EMBL/GenBank/DDBJ databases">
        <title>Fulvivirga sp. S481 isolated from sea water.</title>
        <authorList>
            <person name="Bae S.S."/>
            <person name="Baek K."/>
        </authorList>
    </citation>
    <scope>NUCLEOTIDE SEQUENCE</scope>
    <source>
        <strain evidence="2">S481</strain>
    </source>
</reference>
<gene>
    <name evidence="2" type="ORF">JR347_12080</name>
</gene>
<dbReference type="Gene3D" id="3.40.50.720">
    <property type="entry name" value="NAD(P)-binding Rossmann-like Domain"/>
    <property type="match status" value="1"/>
</dbReference>
<dbReference type="InterPro" id="IPR008030">
    <property type="entry name" value="NmrA-like"/>
</dbReference>
<dbReference type="SUPFAM" id="SSF51735">
    <property type="entry name" value="NAD(P)-binding Rossmann-fold domains"/>
    <property type="match status" value="1"/>
</dbReference>
<keyword evidence="3" id="KW-1185">Reference proteome</keyword>
<accession>A0A974WE55</accession>
<sequence>MILITGATGTFGSHVANQLISNGEKIVVASSTKEKLESKFGGKAVIRSFNWGDNESYDAVLKDITTVYLIAPPFSVGFDKNVERFVTAASKNGVQHIVLTTAFGVDQAKGTSGYNSEQILKNSGINFTILRPNFIFQNFINYDLDFIKNGKIFYSAGNGATSYIDVRDVAAVSAIILMHPEKFTSQELTLTGTEALTHYEMADIFSEVLGRKVEYVNPTEEEYKATLNSYNVPANVYDFMATLYQGIKAGYMASVTSVVEDVLNKKPNSFRSFVKENKNIFNS</sequence>
<dbReference type="Proteomes" id="UP000662783">
    <property type="component" value="Chromosome"/>
</dbReference>
<dbReference type="EMBL" id="CP070608">
    <property type="protein sequence ID" value="QSE96346.1"/>
    <property type="molecule type" value="Genomic_DNA"/>
</dbReference>
<proteinExistence type="predicted"/>
<name>A0A974WE55_9BACT</name>
<dbReference type="CDD" id="cd05269">
    <property type="entry name" value="TMR_SDR_a"/>
    <property type="match status" value="1"/>
</dbReference>
<dbReference type="AlphaFoldDB" id="A0A974WE55"/>
<dbReference type="Pfam" id="PF05368">
    <property type="entry name" value="NmrA"/>
    <property type="match status" value="1"/>
</dbReference>
<dbReference type="RefSeq" id="WP_205720862.1">
    <property type="nucleotide sequence ID" value="NZ_CP070608.1"/>
</dbReference>
<dbReference type="KEGG" id="fuv:JR347_12080"/>
<dbReference type="InterPro" id="IPR036291">
    <property type="entry name" value="NAD(P)-bd_dom_sf"/>
</dbReference>